<feature type="compositionally biased region" description="Low complexity" evidence="6">
    <location>
        <begin position="157"/>
        <end position="174"/>
    </location>
</feature>
<feature type="compositionally biased region" description="Low complexity" evidence="6">
    <location>
        <begin position="315"/>
        <end position="327"/>
    </location>
</feature>
<evidence type="ECO:0000256" key="3">
    <source>
        <dbReference type="ARBA" id="ARBA00023125"/>
    </source>
</evidence>
<sequence length="465" mass="50979">MACKTSDGELIALLRGLRAGAVDHSFVHRVDVCSAAPAELVADLEPVPGTDLTEDGYNSVWYFYCKKRYKNAQGKPSGHRQRAIGGGDTCWHSEARPKVVDGSEGATFCNLSYGRKKQGSSGRSFDRLGWCMIEYDDTQDGGGDHVLCKVYRSSSSLAKGKPRSSSSSSKSTSSSKRKAAGDHDEARATKLIYDEQMQQDYTIFSNNYPMPCYQGMSPMFGYVEYGYGVQQQCVELNQGGEYGLVPSTMAQANVEERIGCPEMFRGEEEQQQPSAQGSEFVETEYGLLPSEVAQINVQEWIDCPEMFEGEEKQGQEQQSGEPEQGGELVETPSDGVLALEVTDEPTVEELLCQETTSGEGSGMPTAVTPPDGDFFIGVDGECLFGVGEGDQSMQMQHQPRAEPDPIDELIQSPKTPRGPWRSFWPNSLLTSCSAQRQFQASAAAMACQHQGSQWMHPLQLPFLMC</sequence>
<proteinExistence type="predicted"/>
<organism evidence="8 9">
    <name type="scientific">Dichanthelium oligosanthes</name>
    <dbReference type="NCBI Taxonomy" id="888268"/>
    <lineage>
        <taxon>Eukaryota</taxon>
        <taxon>Viridiplantae</taxon>
        <taxon>Streptophyta</taxon>
        <taxon>Embryophyta</taxon>
        <taxon>Tracheophyta</taxon>
        <taxon>Spermatophyta</taxon>
        <taxon>Magnoliopsida</taxon>
        <taxon>Liliopsida</taxon>
        <taxon>Poales</taxon>
        <taxon>Poaceae</taxon>
        <taxon>PACMAD clade</taxon>
        <taxon>Panicoideae</taxon>
        <taxon>Panicodae</taxon>
        <taxon>Paniceae</taxon>
        <taxon>Dichantheliinae</taxon>
        <taxon>Dichanthelium</taxon>
    </lineage>
</organism>
<protein>
    <recommendedName>
        <fullName evidence="7">NAC domain-containing protein</fullName>
    </recommendedName>
</protein>
<feature type="domain" description="NAC" evidence="7">
    <location>
        <begin position="1"/>
        <end position="153"/>
    </location>
</feature>
<dbReference type="GO" id="GO:0006355">
    <property type="term" value="P:regulation of DNA-templated transcription"/>
    <property type="evidence" value="ECO:0007669"/>
    <property type="project" value="InterPro"/>
</dbReference>
<evidence type="ECO:0000313" key="8">
    <source>
        <dbReference type="EMBL" id="OEL33317.1"/>
    </source>
</evidence>
<keyword evidence="2" id="KW-0805">Transcription regulation</keyword>
<gene>
    <name evidence="8" type="ORF">BAE44_0005662</name>
</gene>
<evidence type="ECO:0000256" key="6">
    <source>
        <dbReference type="SAM" id="MobiDB-lite"/>
    </source>
</evidence>
<dbReference type="STRING" id="888268.A0A1E5W7H9"/>
<evidence type="ECO:0000256" key="1">
    <source>
        <dbReference type="ARBA" id="ARBA00004123"/>
    </source>
</evidence>
<dbReference type="GO" id="GO:0005634">
    <property type="term" value="C:nucleus"/>
    <property type="evidence" value="ECO:0007669"/>
    <property type="project" value="UniProtKB-SubCell"/>
</dbReference>
<dbReference type="InterPro" id="IPR003441">
    <property type="entry name" value="NAC-dom"/>
</dbReference>
<dbReference type="Proteomes" id="UP000095767">
    <property type="component" value="Unassembled WGS sequence"/>
</dbReference>
<dbReference type="PROSITE" id="PS51005">
    <property type="entry name" value="NAC"/>
    <property type="match status" value="1"/>
</dbReference>
<name>A0A1E5W7H9_9POAL</name>
<keyword evidence="4" id="KW-0804">Transcription</keyword>
<dbReference type="AlphaFoldDB" id="A0A1E5W7H9"/>
<keyword evidence="9" id="KW-1185">Reference proteome</keyword>
<evidence type="ECO:0000256" key="4">
    <source>
        <dbReference type="ARBA" id="ARBA00023163"/>
    </source>
</evidence>
<feature type="region of interest" description="Disordered" evidence="6">
    <location>
        <begin position="157"/>
        <end position="187"/>
    </location>
</feature>
<comment type="caution">
    <text evidence="8">The sequence shown here is derived from an EMBL/GenBank/DDBJ whole genome shotgun (WGS) entry which is preliminary data.</text>
</comment>
<reference evidence="8 9" key="1">
    <citation type="submission" date="2016-09" db="EMBL/GenBank/DDBJ databases">
        <title>The draft genome of Dichanthelium oligosanthes: A C3 panicoid grass species.</title>
        <authorList>
            <person name="Studer A.J."/>
            <person name="Schnable J.C."/>
            <person name="Brutnell T.P."/>
        </authorList>
    </citation>
    <scope>NUCLEOTIDE SEQUENCE [LARGE SCALE GENOMIC DNA]</scope>
    <source>
        <strain evidence="9">cv. Kellogg 1175</strain>
        <tissue evidence="8">Leaf</tissue>
    </source>
</reference>
<dbReference type="EMBL" id="LWDX02019093">
    <property type="protein sequence ID" value="OEL33317.1"/>
    <property type="molecule type" value="Genomic_DNA"/>
</dbReference>
<evidence type="ECO:0000313" key="9">
    <source>
        <dbReference type="Proteomes" id="UP000095767"/>
    </source>
</evidence>
<dbReference type="OrthoDB" id="675031at2759"/>
<dbReference type="InterPro" id="IPR036093">
    <property type="entry name" value="NAC_dom_sf"/>
</dbReference>
<accession>A0A1E5W7H9</accession>
<keyword evidence="3" id="KW-0238">DNA-binding</keyword>
<dbReference type="Pfam" id="PF02365">
    <property type="entry name" value="NAM"/>
    <property type="match status" value="1"/>
</dbReference>
<dbReference type="Gene3D" id="2.170.150.80">
    <property type="entry name" value="NAC domain"/>
    <property type="match status" value="1"/>
</dbReference>
<dbReference type="GO" id="GO:0003677">
    <property type="term" value="F:DNA binding"/>
    <property type="evidence" value="ECO:0007669"/>
    <property type="project" value="UniProtKB-KW"/>
</dbReference>
<evidence type="ECO:0000256" key="5">
    <source>
        <dbReference type="ARBA" id="ARBA00023242"/>
    </source>
</evidence>
<dbReference type="PANTHER" id="PTHR31989">
    <property type="entry name" value="NAC DOMAIN-CONTAINING PROTEIN 82-RELATED"/>
    <property type="match status" value="1"/>
</dbReference>
<dbReference type="SUPFAM" id="SSF101941">
    <property type="entry name" value="NAC domain"/>
    <property type="match status" value="1"/>
</dbReference>
<feature type="region of interest" description="Disordered" evidence="6">
    <location>
        <begin position="310"/>
        <end position="331"/>
    </location>
</feature>
<evidence type="ECO:0000256" key="2">
    <source>
        <dbReference type="ARBA" id="ARBA00023015"/>
    </source>
</evidence>
<keyword evidence="5" id="KW-0539">Nucleus</keyword>
<evidence type="ECO:0000259" key="7">
    <source>
        <dbReference type="PROSITE" id="PS51005"/>
    </source>
</evidence>
<comment type="subcellular location">
    <subcellularLocation>
        <location evidence="1">Nucleus</location>
    </subcellularLocation>
</comment>